<gene>
    <name evidence="2" type="ORF">HMPREF1080_02863</name>
</gene>
<dbReference type="InterPro" id="IPR029044">
    <property type="entry name" value="Nucleotide-diphossugar_trans"/>
</dbReference>
<proteinExistence type="predicted"/>
<dbReference type="EMBL" id="AGXP01000028">
    <property type="protein sequence ID" value="EIY95891.1"/>
    <property type="molecule type" value="Genomic_DNA"/>
</dbReference>
<dbReference type="InterPro" id="IPR001173">
    <property type="entry name" value="Glyco_trans_2-like"/>
</dbReference>
<dbReference type="PANTHER" id="PTHR22916:SF3">
    <property type="entry name" value="UDP-GLCNAC:BETAGAL BETA-1,3-N-ACETYLGLUCOSAMINYLTRANSFERASE-LIKE PROTEIN 1"/>
    <property type="match status" value="1"/>
</dbReference>
<dbReference type="Gene3D" id="3.90.550.10">
    <property type="entry name" value="Spore Coat Polysaccharide Biosynthesis Protein SpsA, Chain A"/>
    <property type="match status" value="1"/>
</dbReference>
<dbReference type="Proteomes" id="UP000003917">
    <property type="component" value="Unassembled WGS sequence"/>
</dbReference>
<evidence type="ECO:0000259" key="1">
    <source>
        <dbReference type="Pfam" id="PF00535"/>
    </source>
</evidence>
<dbReference type="PATRIC" id="fig|997881.3.peg.3026"/>
<protein>
    <recommendedName>
        <fullName evidence="1">Glycosyltransferase 2-like domain-containing protein</fullName>
    </recommendedName>
</protein>
<evidence type="ECO:0000313" key="2">
    <source>
        <dbReference type="EMBL" id="EIY95891.1"/>
    </source>
</evidence>
<dbReference type="RefSeq" id="WP_005802416.1">
    <property type="nucleotide sequence ID" value="NZ_JH724195.1"/>
</dbReference>
<dbReference type="GO" id="GO:0016758">
    <property type="term" value="F:hexosyltransferase activity"/>
    <property type="evidence" value="ECO:0007669"/>
    <property type="project" value="UniProtKB-ARBA"/>
</dbReference>
<dbReference type="AlphaFoldDB" id="I9VJQ6"/>
<reference evidence="2 3" key="1">
    <citation type="submission" date="2012-02" db="EMBL/GenBank/DDBJ databases">
        <title>The Genome Sequence of Bacteroides fragilis CL05T12C13.</title>
        <authorList>
            <consortium name="The Broad Institute Genome Sequencing Platform"/>
            <person name="Earl A."/>
            <person name="Ward D."/>
            <person name="Feldgarden M."/>
            <person name="Gevers D."/>
            <person name="Zitomersky N.L."/>
            <person name="Coyne M.J."/>
            <person name="Comstock L.E."/>
            <person name="Young S.K."/>
            <person name="Zeng Q."/>
            <person name="Gargeya S."/>
            <person name="Fitzgerald M."/>
            <person name="Haas B."/>
            <person name="Abouelleil A."/>
            <person name="Alvarado L."/>
            <person name="Arachchi H.M."/>
            <person name="Berlin A."/>
            <person name="Chapman S.B."/>
            <person name="Gearin G."/>
            <person name="Goldberg J."/>
            <person name="Griggs A."/>
            <person name="Gujja S."/>
            <person name="Hansen M."/>
            <person name="Heiman D."/>
            <person name="Howarth C."/>
            <person name="Larimer J."/>
            <person name="Lui A."/>
            <person name="MacDonald P.J.P."/>
            <person name="McCowen C."/>
            <person name="Montmayeur A."/>
            <person name="Murphy C."/>
            <person name="Neiman D."/>
            <person name="Pearson M."/>
            <person name="Priest M."/>
            <person name="Roberts A."/>
            <person name="Saif S."/>
            <person name="Shea T."/>
            <person name="Sisk P."/>
            <person name="Stolte C."/>
            <person name="Sykes S."/>
            <person name="Wortman J."/>
            <person name="Nusbaum C."/>
            <person name="Birren B."/>
        </authorList>
    </citation>
    <scope>NUCLEOTIDE SEQUENCE [LARGE SCALE GENOMIC DNA]</scope>
    <source>
        <strain evidence="2 3">CL05T12C13</strain>
    </source>
</reference>
<name>I9VJQ6_BACFG</name>
<sequence>MSSQYFFSLIVCTVGRSQDILEQLLISLTIQKYSDFEIILVDQNLDDRLISLVEKYSNSLNIVHYRSIIKGLSANRNIGIKIAKGNIICFPDDDCFYDRTTLQNVYLFFVKHPNVDFYCCSVKDSISEKLFPMPQKRCYISRYNFYNKCISIGIFYKTSDKSFFFDEYLGAGADFGSGEESDFVSSLMYDGHKIGYYNGLMHVYHPLPISQISESRYYSYALGVGALMKKEVLLRKKYLFIPYFVFELLARLLFSILPIKKRHLFWASFKGRVKGFTFYKI</sequence>
<feature type="domain" description="Glycosyltransferase 2-like" evidence="1">
    <location>
        <begin position="8"/>
        <end position="144"/>
    </location>
</feature>
<dbReference type="PANTHER" id="PTHR22916">
    <property type="entry name" value="GLYCOSYLTRANSFERASE"/>
    <property type="match status" value="1"/>
</dbReference>
<dbReference type="CDD" id="cd00761">
    <property type="entry name" value="Glyco_tranf_GTA_type"/>
    <property type="match status" value="1"/>
</dbReference>
<accession>I9VJQ6</accession>
<dbReference type="HOGENOM" id="CLU_025996_19_7_10"/>
<dbReference type="SUPFAM" id="SSF53448">
    <property type="entry name" value="Nucleotide-diphospho-sugar transferases"/>
    <property type="match status" value="1"/>
</dbReference>
<evidence type="ECO:0000313" key="3">
    <source>
        <dbReference type="Proteomes" id="UP000003917"/>
    </source>
</evidence>
<dbReference type="Pfam" id="PF00535">
    <property type="entry name" value="Glycos_transf_2"/>
    <property type="match status" value="1"/>
</dbReference>
<comment type="caution">
    <text evidence="2">The sequence shown here is derived from an EMBL/GenBank/DDBJ whole genome shotgun (WGS) entry which is preliminary data.</text>
</comment>
<organism evidence="2 3">
    <name type="scientific">Bacteroides fragilis CL05T12C13</name>
    <dbReference type="NCBI Taxonomy" id="997881"/>
    <lineage>
        <taxon>Bacteria</taxon>
        <taxon>Pseudomonadati</taxon>
        <taxon>Bacteroidota</taxon>
        <taxon>Bacteroidia</taxon>
        <taxon>Bacteroidales</taxon>
        <taxon>Bacteroidaceae</taxon>
        <taxon>Bacteroides</taxon>
    </lineage>
</organism>